<dbReference type="Gene3D" id="1.10.357.10">
    <property type="entry name" value="Tetracycline Repressor, domain 2"/>
    <property type="match status" value="1"/>
</dbReference>
<dbReference type="PANTHER" id="PTHR30055:SF234">
    <property type="entry name" value="HTH-TYPE TRANSCRIPTIONAL REGULATOR BETI"/>
    <property type="match status" value="1"/>
</dbReference>
<dbReference type="Pfam" id="PF00440">
    <property type="entry name" value="TetR_N"/>
    <property type="match status" value="1"/>
</dbReference>
<dbReference type="PRINTS" id="PR00455">
    <property type="entry name" value="HTHTETR"/>
</dbReference>
<keyword evidence="3" id="KW-0804">Transcription</keyword>
<organism evidence="7 8">
    <name type="scientific">Nonomuraea fuscirosea</name>
    <dbReference type="NCBI Taxonomy" id="1291556"/>
    <lineage>
        <taxon>Bacteria</taxon>
        <taxon>Bacillati</taxon>
        <taxon>Actinomycetota</taxon>
        <taxon>Actinomycetes</taxon>
        <taxon>Streptosporangiales</taxon>
        <taxon>Streptosporangiaceae</taxon>
        <taxon>Nonomuraea</taxon>
    </lineage>
</organism>
<dbReference type="Proteomes" id="UP000238312">
    <property type="component" value="Unassembled WGS sequence"/>
</dbReference>
<evidence type="ECO:0000256" key="4">
    <source>
        <dbReference type="PROSITE-ProRule" id="PRU00335"/>
    </source>
</evidence>
<reference evidence="7 8" key="1">
    <citation type="submission" date="2018-03" db="EMBL/GenBank/DDBJ databases">
        <title>Genomic Encyclopedia of Type Strains, Phase III (KMG-III): the genomes of soil and plant-associated and newly described type strains.</title>
        <authorList>
            <person name="Whitman W."/>
        </authorList>
    </citation>
    <scope>NUCLEOTIDE SEQUENCE [LARGE SCALE GENOMIC DNA]</scope>
    <source>
        <strain evidence="7 8">CGMCC 4.7104</strain>
    </source>
</reference>
<dbReference type="InterPro" id="IPR009057">
    <property type="entry name" value="Homeodomain-like_sf"/>
</dbReference>
<dbReference type="RefSeq" id="WP_181307303.1">
    <property type="nucleotide sequence ID" value="NZ_PVNG01000004.1"/>
</dbReference>
<dbReference type="AlphaFoldDB" id="A0A2T0N5Q8"/>
<evidence type="ECO:0000256" key="2">
    <source>
        <dbReference type="ARBA" id="ARBA00023125"/>
    </source>
</evidence>
<keyword evidence="2 4" id="KW-0238">DNA-binding</keyword>
<evidence type="ECO:0000259" key="6">
    <source>
        <dbReference type="PROSITE" id="PS50977"/>
    </source>
</evidence>
<proteinExistence type="predicted"/>
<keyword evidence="8" id="KW-1185">Reference proteome</keyword>
<evidence type="ECO:0000313" key="7">
    <source>
        <dbReference type="EMBL" id="PRX67721.1"/>
    </source>
</evidence>
<dbReference type="InterPro" id="IPR049445">
    <property type="entry name" value="TetR_SbtR-like_C"/>
</dbReference>
<gene>
    <name evidence="7" type="ORF">B0I32_104478</name>
</gene>
<dbReference type="EMBL" id="PVNG01000004">
    <property type="protein sequence ID" value="PRX67721.1"/>
    <property type="molecule type" value="Genomic_DNA"/>
</dbReference>
<dbReference type="GO" id="GO:0003700">
    <property type="term" value="F:DNA-binding transcription factor activity"/>
    <property type="evidence" value="ECO:0007669"/>
    <property type="project" value="TreeGrafter"/>
</dbReference>
<dbReference type="Pfam" id="PF21597">
    <property type="entry name" value="TetR_C_43"/>
    <property type="match status" value="1"/>
</dbReference>
<name>A0A2T0N5Q8_9ACTN</name>
<feature type="DNA-binding region" description="H-T-H motif" evidence="4">
    <location>
        <begin position="35"/>
        <end position="54"/>
    </location>
</feature>
<accession>A0A2T0N5Q8</accession>
<feature type="domain" description="HTH tetR-type" evidence="6">
    <location>
        <begin position="13"/>
        <end position="72"/>
    </location>
</feature>
<evidence type="ECO:0000256" key="3">
    <source>
        <dbReference type="ARBA" id="ARBA00023163"/>
    </source>
</evidence>
<dbReference type="InterPro" id="IPR001647">
    <property type="entry name" value="HTH_TetR"/>
</dbReference>
<dbReference type="PANTHER" id="PTHR30055">
    <property type="entry name" value="HTH-TYPE TRANSCRIPTIONAL REGULATOR RUTR"/>
    <property type="match status" value="1"/>
</dbReference>
<evidence type="ECO:0000256" key="1">
    <source>
        <dbReference type="ARBA" id="ARBA00023015"/>
    </source>
</evidence>
<dbReference type="GO" id="GO:0000976">
    <property type="term" value="F:transcription cis-regulatory region binding"/>
    <property type="evidence" value="ECO:0007669"/>
    <property type="project" value="TreeGrafter"/>
</dbReference>
<dbReference type="SUPFAM" id="SSF48498">
    <property type="entry name" value="Tetracyclin repressor-like, C-terminal domain"/>
    <property type="match status" value="1"/>
</dbReference>
<dbReference type="SUPFAM" id="SSF46689">
    <property type="entry name" value="Homeodomain-like"/>
    <property type="match status" value="1"/>
</dbReference>
<dbReference type="InterPro" id="IPR050109">
    <property type="entry name" value="HTH-type_TetR-like_transc_reg"/>
</dbReference>
<comment type="caution">
    <text evidence="7">The sequence shown here is derived from an EMBL/GenBank/DDBJ whole genome shotgun (WGS) entry which is preliminary data.</text>
</comment>
<protein>
    <submittedName>
        <fullName evidence="7">TetR family transcriptional regulator</fullName>
    </submittedName>
</protein>
<feature type="region of interest" description="Disordered" evidence="5">
    <location>
        <begin position="192"/>
        <end position="211"/>
    </location>
</feature>
<keyword evidence="1" id="KW-0805">Transcription regulation</keyword>
<sequence>MTVPEQRQRADAVRNADRIVRAAIEIFRERGPDASLDEIARRAGIGSATVYRRFGDRDGVIRAAFLTYFAEEIEPLALSARGEADADAGAALAGALAGAVDTLAAHQGLVMAVKQSRALSVDIAERFMGPLSTVLTRAQEAGQVRDDVSVRDLAAIVIMALATAHPGDPGQHDPRRYLALLLSSLRPSADRLPAPSGQHFLDRASGGCSKT</sequence>
<dbReference type="PROSITE" id="PS50977">
    <property type="entry name" value="HTH_TETR_2"/>
    <property type="match status" value="1"/>
</dbReference>
<dbReference type="InterPro" id="IPR036271">
    <property type="entry name" value="Tet_transcr_reg_TetR-rel_C_sf"/>
</dbReference>
<evidence type="ECO:0000256" key="5">
    <source>
        <dbReference type="SAM" id="MobiDB-lite"/>
    </source>
</evidence>
<evidence type="ECO:0000313" key="8">
    <source>
        <dbReference type="Proteomes" id="UP000238312"/>
    </source>
</evidence>